<evidence type="ECO:0000256" key="1">
    <source>
        <dbReference type="SAM" id="Phobius"/>
    </source>
</evidence>
<gene>
    <name evidence="2" type="ORF">BCR33DRAFT_724161</name>
</gene>
<organism evidence="2 3">
    <name type="scientific">Rhizoclosmatium globosum</name>
    <dbReference type="NCBI Taxonomy" id="329046"/>
    <lineage>
        <taxon>Eukaryota</taxon>
        <taxon>Fungi</taxon>
        <taxon>Fungi incertae sedis</taxon>
        <taxon>Chytridiomycota</taxon>
        <taxon>Chytridiomycota incertae sedis</taxon>
        <taxon>Chytridiomycetes</taxon>
        <taxon>Chytridiales</taxon>
        <taxon>Chytriomycetaceae</taxon>
        <taxon>Rhizoclosmatium</taxon>
    </lineage>
</organism>
<evidence type="ECO:0000313" key="2">
    <source>
        <dbReference type="EMBL" id="ORY30938.1"/>
    </source>
</evidence>
<keyword evidence="1" id="KW-0472">Membrane</keyword>
<keyword evidence="1" id="KW-1133">Transmembrane helix</keyword>
<reference evidence="2 3" key="1">
    <citation type="submission" date="2016-07" db="EMBL/GenBank/DDBJ databases">
        <title>Pervasive Adenine N6-methylation of Active Genes in Fungi.</title>
        <authorList>
            <consortium name="DOE Joint Genome Institute"/>
            <person name="Mondo S.J."/>
            <person name="Dannebaum R.O."/>
            <person name="Kuo R.C."/>
            <person name="Labutti K."/>
            <person name="Haridas S."/>
            <person name="Kuo A."/>
            <person name="Salamov A."/>
            <person name="Ahrendt S.R."/>
            <person name="Lipzen A."/>
            <person name="Sullivan W."/>
            <person name="Andreopoulos W.B."/>
            <person name="Clum A."/>
            <person name="Lindquist E."/>
            <person name="Daum C."/>
            <person name="Ramamoorthy G.K."/>
            <person name="Gryganskyi A."/>
            <person name="Culley D."/>
            <person name="Magnuson J.K."/>
            <person name="James T.Y."/>
            <person name="O'Malley M.A."/>
            <person name="Stajich J.E."/>
            <person name="Spatafora J.W."/>
            <person name="Visel A."/>
            <person name="Grigoriev I.V."/>
        </authorList>
    </citation>
    <scope>NUCLEOTIDE SEQUENCE [LARGE SCALE GENOMIC DNA]</scope>
    <source>
        <strain evidence="2 3">JEL800</strain>
    </source>
</reference>
<accession>A0A1Y2B7X1</accession>
<feature type="non-terminal residue" evidence="2">
    <location>
        <position position="98"/>
    </location>
</feature>
<sequence>MNQTIRRGDLMAPNGTVRAGEGVVLDFQETSFRPKWGRARAKAPGDLGGIIERMGLGLLLLCLVGCHMRKCVRRMWRGLRRRGMFMLVSCFYGRFWVL</sequence>
<keyword evidence="3" id="KW-1185">Reference proteome</keyword>
<dbReference type="AlphaFoldDB" id="A0A1Y2B7X1"/>
<feature type="transmembrane region" description="Helical" evidence="1">
    <location>
        <begin position="79"/>
        <end position="97"/>
    </location>
</feature>
<dbReference type="EMBL" id="MCGO01000080">
    <property type="protein sequence ID" value="ORY30938.1"/>
    <property type="molecule type" value="Genomic_DNA"/>
</dbReference>
<proteinExistence type="predicted"/>
<name>A0A1Y2B7X1_9FUNG</name>
<dbReference type="Proteomes" id="UP000193642">
    <property type="component" value="Unassembled WGS sequence"/>
</dbReference>
<protein>
    <submittedName>
        <fullName evidence="2">Uncharacterized protein</fullName>
    </submittedName>
</protein>
<evidence type="ECO:0000313" key="3">
    <source>
        <dbReference type="Proteomes" id="UP000193642"/>
    </source>
</evidence>
<comment type="caution">
    <text evidence="2">The sequence shown here is derived from an EMBL/GenBank/DDBJ whole genome shotgun (WGS) entry which is preliminary data.</text>
</comment>
<keyword evidence="1" id="KW-0812">Transmembrane</keyword>